<keyword evidence="4 7" id="KW-0276">Fatty acid metabolism</keyword>
<evidence type="ECO:0000313" key="12">
    <source>
        <dbReference type="Proteomes" id="UP000627166"/>
    </source>
</evidence>
<dbReference type="Gene3D" id="1.10.1200.10">
    <property type="entry name" value="ACP-like"/>
    <property type="match status" value="1"/>
</dbReference>
<dbReference type="NCBIfam" id="NF002150">
    <property type="entry name" value="PRK00982.1-4"/>
    <property type="match status" value="1"/>
</dbReference>
<dbReference type="Proteomes" id="UP000627166">
    <property type="component" value="Unassembled WGS sequence"/>
</dbReference>
<comment type="pathway">
    <text evidence="7 9">Lipid metabolism; fatty acid biosynthesis.</text>
</comment>
<keyword evidence="7" id="KW-0963">Cytoplasm</keyword>
<evidence type="ECO:0000313" key="11">
    <source>
        <dbReference type="EMBL" id="MBD8047253.1"/>
    </source>
</evidence>
<comment type="PTM">
    <text evidence="7">4'-phosphopantetheine is transferred from CoA to a specific serine of apo-ACP by AcpS. This modification is essential for activity because fatty acids are bound in thioester linkage to the sulfhydryl of the prosthetic group.</text>
</comment>
<keyword evidence="2 7" id="KW-0444">Lipid biosynthesis</keyword>
<dbReference type="Pfam" id="PF00550">
    <property type="entry name" value="PP-binding"/>
    <property type="match status" value="1"/>
</dbReference>
<dbReference type="InterPro" id="IPR009081">
    <property type="entry name" value="PP-bd_ACP"/>
</dbReference>
<comment type="subcellular location">
    <subcellularLocation>
        <location evidence="7">Cytoplasm</location>
    </subcellularLocation>
</comment>
<organism evidence="11 12">
    <name type="scientific">Clostridium faecium</name>
    <dbReference type="NCBI Taxonomy" id="2762223"/>
    <lineage>
        <taxon>Bacteria</taxon>
        <taxon>Bacillati</taxon>
        <taxon>Bacillota</taxon>
        <taxon>Clostridia</taxon>
        <taxon>Eubacteriales</taxon>
        <taxon>Clostridiaceae</taxon>
        <taxon>Clostridium</taxon>
    </lineage>
</organism>
<protein>
    <recommendedName>
        <fullName evidence="7 8">Acyl carrier protein</fullName>
        <shortName evidence="7">ACP</shortName>
    </recommendedName>
</protein>
<evidence type="ECO:0000256" key="5">
    <source>
        <dbReference type="ARBA" id="ARBA00023098"/>
    </source>
</evidence>
<proteinExistence type="inferred from homology"/>
<evidence type="ECO:0000256" key="9">
    <source>
        <dbReference type="RuleBase" id="RU003545"/>
    </source>
</evidence>
<dbReference type="PROSITE" id="PS50075">
    <property type="entry name" value="CARRIER"/>
    <property type="match status" value="1"/>
</dbReference>
<evidence type="ECO:0000256" key="4">
    <source>
        <dbReference type="ARBA" id="ARBA00022832"/>
    </source>
</evidence>
<comment type="function">
    <text evidence="7 9">Carrier of the growing fatty acid chain in fatty acid biosynthesis.</text>
</comment>
<feature type="modified residue" description="O-(pantetheine 4'-phosphoryl)serine" evidence="7">
    <location>
        <position position="35"/>
    </location>
</feature>
<name>A0ABR8YSP0_9CLOT</name>
<accession>A0ABR8YSP0</accession>
<dbReference type="PANTHER" id="PTHR20863:SF76">
    <property type="entry name" value="CARRIER DOMAIN-CONTAINING PROTEIN"/>
    <property type="match status" value="1"/>
</dbReference>
<dbReference type="InterPro" id="IPR003231">
    <property type="entry name" value="ACP"/>
</dbReference>
<sequence>MVFEKVKKIIVEQLSLDEEKVTLDATLNDDLGVDSLELFEVIISLEEEFNIEIPNEEIEDIKDVNGIVAYIEKKINN</sequence>
<dbReference type="NCBIfam" id="NF009104">
    <property type="entry name" value="PRK12449.1"/>
    <property type="match status" value="1"/>
</dbReference>
<dbReference type="InterPro" id="IPR036736">
    <property type="entry name" value="ACP-like_sf"/>
</dbReference>
<reference evidence="11 12" key="1">
    <citation type="submission" date="2020-08" db="EMBL/GenBank/DDBJ databases">
        <title>A Genomic Blueprint of the Chicken Gut Microbiome.</title>
        <authorList>
            <person name="Gilroy R."/>
            <person name="Ravi A."/>
            <person name="Getino M."/>
            <person name="Pursley I."/>
            <person name="Horton D.L."/>
            <person name="Alikhan N.-F."/>
            <person name="Baker D."/>
            <person name="Gharbi K."/>
            <person name="Hall N."/>
            <person name="Watson M."/>
            <person name="Adriaenssens E.M."/>
            <person name="Foster-Nyarko E."/>
            <person name="Jarju S."/>
            <person name="Secka A."/>
            <person name="Antonio M."/>
            <person name="Oren A."/>
            <person name="Chaudhuri R."/>
            <person name="La Ragione R.M."/>
            <person name="Hildebrand F."/>
            <person name="Pallen M.J."/>
        </authorList>
    </citation>
    <scope>NUCLEOTIDE SEQUENCE [LARGE SCALE GENOMIC DNA]</scope>
    <source>
        <strain evidence="11 12">N37</strain>
    </source>
</reference>
<evidence type="ECO:0000259" key="10">
    <source>
        <dbReference type="PROSITE" id="PS50075"/>
    </source>
</evidence>
<keyword evidence="1 7" id="KW-0596">Phosphopantetheine</keyword>
<dbReference type="NCBIfam" id="NF002148">
    <property type="entry name" value="PRK00982.1-2"/>
    <property type="match status" value="1"/>
</dbReference>
<comment type="similarity">
    <text evidence="7">Belongs to the acyl carrier protein (ACP) family.</text>
</comment>
<dbReference type="HAMAP" id="MF_01217">
    <property type="entry name" value="Acyl_carrier"/>
    <property type="match status" value="1"/>
</dbReference>
<feature type="domain" description="Carrier" evidence="10">
    <location>
        <begin position="1"/>
        <end position="75"/>
    </location>
</feature>
<dbReference type="RefSeq" id="WP_191740224.1">
    <property type="nucleotide sequence ID" value="NZ_JACSQB010000071.1"/>
</dbReference>
<keyword evidence="3 7" id="KW-0597">Phosphoprotein</keyword>
<evidence type="ECO:0000256" key="6">
    <source>
        <dbReference type="ARBA" id="ARBA00023160"/>
    </source>
</evidence>
<dbReference type="PANTHER" id="PTHR20863">
    <property type="entry name" value="ACYL CARRIER PROTEIN"/>
    <property type="match status" value="1"/>
</dbReference>
<comment type="caution">
    <text evidence="11">The sequence shown here is derived from an EMBL/GenBank/DDBJ whole genome shotgun (WGS) entry which is preliminary data.</text>
</comment>
<dbReference type="SUPFAM" id="SSF47336">
    <property type="entry name" value="ACP-like"/>
    <property type="match status" value="1"/>
</dbReference>
<evidence type="ECO:0000256" key="7">
    <source>
        <dbReference type="HAMAP-Rule" id="MF_01217"/>
    </source>
</evidence>
<evidence type="ECO:0000256" key="3">
    <source>
        <dbReference type="ARBA" id="ARBA00022553"/>
    </source>
</evidence>
<comment type="PTM">
    <text evidence="9">4'-phosphopantetheine is transferred from CoA to a specific serine of apo-ACP by acpS.</text>
</comment>
<evidence type="ECO:0000256" key="2">
    <source>
        <dbReference type="ARBA" id="ARBA00022516"/>
    </source>
</evidence>
<evidence type="ECO:0000256" key="8">
    <source>
        <dbReference type="NCBIfam" id="TIGR00517"/>
    </source>
</evidence>
<keyword evidence="6 7" id="KW-0275">Fatty acid biosynthesis</keyword>
<evidence type="ECO:0000256" key="1">
    <source>
        <dbReference type="ARBA" id="ARBA00022450"/>
    </source>
</evidence>
<gene>
    <name evidence="7 11" type="primary">acpP</name>
    <name evidence="11" type="ORF">H9637_09435</name>
</gene>
<keyword evidence="5 7" id="KW-0443">Lipid metabolism</keyword>
<dbReference type="NCBIfam" id="TIGR00517">
    <property type="entry name" value="acyl_carrier"/>
    <property type="match status" value="1"/>
</dbReference>
<keyword evidence="12" id="KW-1185">Reference proteome</keyword>
<dbReference type="EMBL" id="JACSQB010000071">
    <property type="protein sequence ID" value="MBD8047253.1"/>
    <property type="molecule type" value="Genomic_DNA"/>
</dbReference>